<sequence length="507" mass="59379">MKKYDFDIEPIFKYLTEGNAPMYRSIARFLYEKRTKQDSNATLNEILEMLKLNNFESEELDETRLKEILRRLENWEVIHSEKTKGKGLTIAEWNRNRFSYRLTKAAVEIESLLIRLDEPDQALISGLKSRQFNLLLRNLEIFKNTIPRHFSSREKTMEVWSGVFDTFKELQSNALNYLSHIERAEKADLFNTEAFLEFKDNIMQYLGAYINELTRNKYGIRTMIMSIPENHVEEYVDSVLDENKANALLYEDYSPETMRSTLLDKWYDLKTWFLGSGYTRSDIEKLEDRTNEAIGMIVAYAKRHSEAKNTASRIQDYKTLTKRLKESGSIENAHKLFAAVMGASHSRSLFASHDIEVQNDGVFISGEDIWKTGVGVFYIPNMSRSGPRRERKNIIIRDASEQQKLITIENMKRRKAEEEEVKRLIKDGRIVLAETEVLKPHQRKCILKWLNKSLQQRLGKKNAKKYYRTEMGLKFSVIYRSDEKRVPIQCTDGVLYGPDIILEFEGD</sequence>
<dbReference type="STRING" id="472963.BKP45_21150"/>
<name>A0A1S2LYK5_9BACI</name>
<dbReference type="OrthoDB" id="1639410at2"/>
<keyword evidence="2" id="KW-1185">Reference proteome</keyword>
<dbReference type="AlphaFoldDB" id="A0A1S2LYK5"/>
<dbReference type="NCBIfam" id="TIGR02677">
    <property type="entry name" value="TIGR02677 family protein"/>
    <property type="match status" value="1"/>
</dbReference>
<dbReference type="RefSeq" id="WP_071391135.1">
    <property type="nucleotide sequence ID" value="NZ_MLQS01000035.1"/>
</dbReference>
<protein>
    <submittedName>
        <fullName evidence="1">TIGR02677 family protein</fullName>
    </submittedName>
</protein>
<gene>
    <name evidence="1" type="ORF">BKP45_21150</name>
</gene>
<evidence type="ECO:0000313" key="1">
    <source>
        <dbReference type="EMBL" id="OIJ16515.1"/>
    </source>
</evidence>
<proteinExistence type="predicted"/>
<accession>A0A1S2LYK5</accession>
<dbReference type="EMBL" id="MLQS01000035">
    <property type="protein sequence ID" value="OIJ16515.1"/>
    <property type="molecule type" value="Genomic_DNA"/>
</dbReference>
<evidence type="ECO:0000313" key="2">
    <source>
        <dbReference type="Proteomes" id="UP000180057"/>
    </source>
</evidence>
<organism evidence="1 2">
    <name type="scientific">Anaerobacillus alkalidiazotrophicus</name>
    <dbReference type="NCBI Taxonomy" id="472963"/>
    <lineage>
        <taxon>Bacteria</taxon>
        <taxon>Bacillati</taxon>
        <taxon>Bacillota</taxon>
        <taxon>Bacilli</taxon>
        <taxon>Bacillales</taxon>
        <taxon>Bacillaceae</taxon>
        <taxon>Anaerobacillus</taxon>
    </lineage>
</organism>
<comment type="caution">
    <text evidence="1">The sequence shown here is derived from an EMBL/GenBank/DDBJ whole genome shotgun (WGS) entry which is preliminary data.</text>
</comment>
<dbReference type="InterPro" id="IPR013493">
    <property type="entry name" value="CHP02677"/>
</dbReference>
<reference evidence="1 2" key="1">
    <citation type="submission" date="2016-10" db="EMBL/GenBank/DDBJ databases">
        <title>Draft genome sequences of four alkaliphilic bacteria belonging to the Anaerobacillus genus.</title>
        <authorList>
            <person name="Bassil N.M."/>
            <person name="Lloyd J.R."/>
        </authorList>
    </citation>
    <scope>NUCLEOTIDE SEQUENCE [LARGE SCALE GENOMIC DNA]</scope>
    <source>
        <strain evidence="1 2">DSM 22531</strain>
    </source>
</reference>
<dbReference type="Pfam" id="PF09660">
    <property type="entry name" value="DUF2397"/>
    <property type="match status" value="1"/>
</dbReference>
<dbReference type="Proteomes" id="UP000180057">
    <property type="component" value="Unassembled WGS sequence"/>
</dbReference>